<accession>A0ABQ1F8R6</accession>
<name>A0ABQ1F8R6_9SPHN</name>
<evidence type="ECO:0000256" key="4">
    <source>
        <dbReference type="ARBA" id="ARBA00022801"/>
    </source>
</evidence>
<keyword evidence="4 6" id="KW-0378">Hydrolase</keyword>
<comment type="similarity">
    <text evidence="6">Belongs to the vsr family.</text>
</comment>
<evidence type="ECO:0000256" key="5">
    <source>
        <dbReference type="ARBA" id="ARBA00023204"/>
    </source>
</evidence>
<evidence type="ECO:0000256" key="1">
    <source>
        <dbReference type="ARBA" id="ARBA00022722"/>
    </source>
</evidence>
<dbReference type="InterPro" id="IPR004603">
    <property type="entry name" value="DNA_mismatch_endonuc_vsr"/>
</dbReference>
<keyword evidence="1 6" id="KW-0540">Nuclease</keyword>
<dbReference type="CDD" id="cd00221">
    <property type="entry name" value="Vsr"/>
    <property type="match status" value="1"/>
</dbReference>
<comment type="caution">
    <text evidence="7">The sequence shown here is derived from an EMBL/GenBank/DDBJ whole genome shotgun (WGS) entry which is preliminary data.</text>
</comment>
<proteinExistence type="inferred from homology"/>
<dbReference type="GO" id="GO:0004519">
    <property type="term" value="F:endonuclease activity"/>
    <property type="evidence" value="ECO:0007669"/>
    <property type="project" value="UniProtKB-KW"/>
</dbReference>
<dbReference type="EC" id="3.1.-.-" evidence="6"/>
<dbReference type="SUPFAM" id="SSF52980">
    <property type="entry name" value="Restriction endonuclease-like"/>
    <property type="match status" value="1"/>
</dbReference>
<evidence type="ECO:0000256" key="2">
    <source>
        <dbReference type="ARBA" id="ARBA00022759"/>
    </source>
</evidence>
<keyword evidence="5 6" id="KW-0234">DNA repair</keyword>
<dbReference type="Gene3D" id="3.40.960.10">
    <property type="entry name" value="VSR Endonuclease"/>
    <property type="match status" value="1"/>
</dbReference>
<dbReference type="InterPro" id="IPR011335">
    <property type="entry name" value="Restrct_endonuc-II-like"/>
</dbReference>
<keyword evidence="2 6" id="KW-0255">Endonuclease</keyword>
<comment type="function">
    <text evidence="6">May nick specific sequences that contain T:G mispairs resulting from m5C-deamination.</text>
</comment>
<organism evidence="7 8">
    <name type="scientific">Blastomonas marina</name>
    <dbReference type="NCBI Taxonomy" id="1867408"/>
    <lineage>
        <taxon>Bacteria</taxon>
        <taxon>Pseudomonadati</taxon>
        <taxon>Pseudomonadota</taxon>
        <taxon>Alphaproteobacteria</taxon>
        <taxon>Sphingomonadales</taxon>
        <taxon>Sphingomonadaceae</taxon>
        <taxon>Blastomonas</taxon>
    </lineage>
</organism>
<evidence type="ECO:0000313" key="8">
    <source>
        <dbReference type="Proteomes" id="UP000603317"/>
    </source>
</evidence>
<evidence type="ECO:0000256" key="6">
    <source>
        <dbReference type="PIRNR" id="PIRNR018267"/>
    </source>
</evidence>
<dbReference type="RefSeq" id="WP_188641591.1">
    <property type="nucleotide sequence ID" value="NZ_BMID01000001.1"/>
</dbReference>
<evidence type="ECO:0000313" key="7">
    <source>
        <dbReference type="EMBL" id="GGA02656.1"/>
    </source>
</evidence>
<keyword evidence="3 6" id="KW-0227">DNA damage</keyword>
<dbReference type="Pfam" id="PF03852">
    <property type="entry name" value="Vsr"/>
    <property type="match status" value="1"/>
</dbReference>
<keyword evidence="8" id="KW-1185">Reference proteome</keyword>
<dbReference type="PIRSF" id="PIRSF018267">
    <property type="entry name" value="VSR_endonuc"/>
    <property type="match status" value="1"/>
</dbReference>
<dbReference type="NCBIfam" id="TIGR00632">
    <property type="entry name" value="vsr"/>
    <property type="match status" value="1"/>
</dbReference>
<protein>
    <recommendedName>
        <fullName evidence="6">Very short patch repair endonuclease</fullName>
        <ecNumber evidence="6">3.1.-.-</ecNumber>
    </recommendedName>
</protein>
<gene>
    <name evidence="7" type="ORF">GCM10010923_09330</name>
</gene>
<dbReference type="Proteomes" id="UP000603317">
    <property type="component" value="Unassembled WGS sequence"/>
</dbReference>
<reference evidence="8" key="1">
    <citation type="journal article" date="2019" name="Int. J. Syst. Evol. Microbiol.">
        <title>The Global Catalogue of Microorganisms (GCM) 10K type strain sequencing project: providing services to taxonomists for standard genome sequencing and annotation.</title>
        <authorList>
            <consortium name="The Broad Institute Genomics Platform"/>
            <consortium name="The Broad Institute Genome Sequencing Center for Infectious Disease"/>
            <person name="Wu L."/>
            <person name="Ma J."/>
        </authorList>
    </citation>
    <scope>NUCLEOTIDE SEQUENCE [LARGE SCALE GENOMIC DNA]</scope>
    <source>
        <strain evidence="8">CGMCC 1.15297</strain>
    </source>
</reference>
<sequence>MVDNLSPEERSRLMSRVRGKDTNPEMAVRRLVHKLGYRFRLHRRDLPGTPDLVFPGKKKVIFVHGCYWHRHDCKKATTPKTNVEFWENKFDANIMRDNKNLNDLSELGWETMVVWQCEAEKPEEIVDRLVEFLELGR</sequence>
<evidence type="ECO:0000256" key="3">
    <source>
        <dbReference type="ARBA" id="ARBA00022763"/>
    </source>
</evidence>
<dbReference type="EMBL" id="BMID01000001">
    <property type="protein sequence ID" value="GGA02656.1"/>
    <property type="molecule type" value="Genomic_DNA"/>
</dbReference>